<dbReference type="AlphaFoldDB" id="A0AAD9ZD82"/>
<keyword evidence="2" id="KW-1185">Reference proteome</keyword>
<dbReference type="Proteomes" id="UP001276659">
    <property type="component" value="Unassembled WGS sequence"/>
</dbReference>
<organism evidence="1 2">
    <name type="scientific">Lepraria neglecta</name>
    <dbReference type="NCBI Taxonomy" id="209136"/>
    <lineage>
        <taxon>Eukaryota</taxon>
        <taxon>Fungi</taxon>
        <taxon>Dikarya</taxon>
        <taxon>Ascomycota</taxon>
        <taxon>Pezizomycotina</taxon>
        <taxon>Lecanoromycetes</taxon>
        <taxon>OSLEUM clade</taxon>
        <taxon>Lecanoromycetidae</taxon>
        <taxon>Lecanorales</taxon>
        <taxon>Lecanorineae</taxon>
        <taxon>Stereocaulaceae</taxon>
        <taxon>Lepraria</taxon>
    </lineage>
</organism>
<evidence type="ECO:0000313" key="2">
    <source>
        <dbReference type="Proteomes" id="UP001276659"/>
    </source>
</evidence>
<evidence type="ECO:0000313" key="1">
    <source>
        <dbReference type="EMBL" id="KAK3176177.1"/>
    </source>
</evidence>
<protein>
    <submittedName>
        <fullName evidence="1">Uncharacterized protein</fullName>
    </submittedName>
</protein>
<gene>
    <name evidence="1" type="ORF">OEA41_007500</name>
</gene>
<reference evidence="1" key="1">
    <citation type="submission" date="2022-11" db="EMBL/GenBank/DDBJ databases">
        <title>Chromosomal genome sequence assembly and mating type (MAT) locus characterization of the leprose asexual lichenized fungus Lepraria neglecta (Nyl.) Erichsen.</title>
        <authorList>
            <person name="Allen J.L."/>
            <person name="Pfeffer B."/>
        </authorList>
    </citation>
    <scope>NUCLEOTIDE SEQUENCE</scope>
    <source>
        <strain evidence="1">Allen 5258</strain>
    </source>
</reference>
<proteinExistence type="predicted"/>
<sequence length="146" mass="16430">MAYLLAGGPEPVVKLEDGTLVCLKVPPHAHSRPERQNVDPIKVSHKKGGTLNLSDFRKMSDKARAFGFVHQSQVSPAAYGSYYVLWGTPGDHNPVFEHRCSMGIIGEVIILKDVDLDARQMEFLDMPEEFEEPVVYKELFAIIKQY</sequence>
<comment type="caution">
    <text evidence="1">The sequence shown here is derived from an EMBL/GenBank/DDBJ whole genome shotgun (WGS) entry which is preliminary data.</text>
</comment>
<name>A0AAD9ZD82_9LECA</name>
<dbReference type="EMBL" id="JASNWA010000004">
    <property type="protein sequence ID" value="KAK3176177.1"/>
    <property type="molecule type" value="Genomic_DNA"/>
</dbReference>
<accession>A0AAD9ZD82</accession>